<dbReference type="Pfam" id="PF13977">
    <property type="entry name" value="TetR_C_6"/>
    <property type="match status" value="1"/>
</dbReference>
<evidence type="ECO:0000256" key="4">
    <source>
        <dbReference type="ARBA" id="ARBA00023163"/>
    </source>
</evidence>
<feature type="DNA-binding region" description="H-T-H motif" evidence="5">
    <location>
        <begin position="31"/>
        <end position="50"/>
    </location>
</feature>
<dbReference type="Gene3D" id="1.10.357.10">
    <property type="entry name" value="Tetracycline Repressor, domain 2"/>
    <property type="match status" value="1"/>
</dbReference>
<dbReference type="PANTHER" id="PTHR30055:SF226">
    <property type="entry name" value="HTH-TYPE TRANSCRIPTIONAL REGULATOR PKSA"/>
    <property type="match status" value="1"/>
</dbReference>
<organism evidence="7 8">
    <name type="scientific">Paenibacillus tyrfis</name>
    <dbReference type="NCBI Taxonomy" id="1501230"/>
    <lineage>
        <taxon>Bacteria</taxon>
        <taxon>Bacillati</taxon>
        <taxon>Bacillota</taxon>
        <taxon>Bacilli</taxon>
        <taxon>Bacillales</taxon>
        <taxon>Paenibacillaceae</taxon>
        <taxon>Paenibacillus</taxon>
    </lineage>
</organism>
<reference evidence="7 8" key="1">
    <citation type="submission" date="2014-06" db="EMBL/GenBank/DDBJ databases">
        <title>Draft genome sequence of Paenibacillus sp. MSt1.</title>
        <authorList>
            <person name="Aw Y.K."/>
            <person name="Ong K.S."/>
            <person name="Gan H.M."/>
            <person name="Lee S.M."/>
        </authorList>
    </citation>
    <scope>NUCLEOTIDE SEQUENCE [LARGE SCALE GENOMIC DNA]</scope>
    <source>
        <strain evidence="7 8">MSt1</strain>
    </source>
</reference>
<evidence type="ECO:0000256" key="1">
    <source>
        <dbReference type="ARBA" id="ARBA00022491"/>
    </source>
</evidence>
<dbReference type="OrthoDB" id="9816296at2"/>
<dbReference type="PROSITE" id="PS01081">
    <property type="entry name" value="HTH_TETR_1"/>
    <property type="match status" value="1"/>
</dbReference>
<dbReference type="PANTHER" id="PTHR30055">
    <property type="entry name" value="HTH-TYPE TRANSCRIPTIONAL REGULATOR RUTR"/>
    <property type="match status" value="1"/>
</dbReference>
<dbReference type="InterPro" id="IPR001647">
    <property type="entry name" value="HTH_TetR"/>
</dbReference>
<dbReference type="InterPro" id="IPR023772">
    <property type="entry name" value="DNA-bd_HTH_TetR-type_CS"/>
</dbReference>
<evidence type="ECO:0000313" key="7">
    <source>
        <dbReference type="EMBL" id="KEQ26507.1"/>
    </source>
</evidence>
<keyword evidence="1" id="KW-0678">Repressor</keyword>
<keyword evidence="8" id="KW-1185">Reference proteome</keyword>
<dbReference type="InterPro" id="IPR039538">
    <property type="entry name" value="BetI_C"/>
</dbReference>
<dbReference type="GO" id="GO:0003700">
    <property type="term" value="F:DNA-binding transcription factor activity"/>
    <property type="evidence" value="ECO:0007669"/>
    <property type="project" value="TreeGrafter"/>
</dbReference>
<dbReference type="EMBL" id="JNVM01000006">
    <property type="protein sequence ID" value="KEQ26507.1"/>
    <property type="molecule type" value="Genomic_DNA"/>
</dbReference>
<dbReference type="InterPro" id="IPR050109">
    <property type="entry name" value="HTH-type_TetR-like_transc_reg"/>
</dbReference>
<dbReference type="AlphaFoldDB" id="A0A081P734"/>
<accession>A0A081P734</accession>
<dbReference type="InterPro" id="IPR009057">
    <property type="entry name" value="Homeodomain-like_sf"/>
</dbReference>
<dbReference type="GO" id="GO:0000976">
    <property type="term" value="F:transcription cis-regulatory region binding"/>
    <property type="evidence" value="ECO:0007669"/>
    <property type="project" value="TreeGrafter"/>
</dbReference>
<keyword evidence="3 5" id="KW-0238">DNA-binding</keyword>
<proteinExistence type="predicted"/>
<evidence type="ECO:0000313" key="8">
    <source>
        <dbReference type="Proteomes" id="UP000028123"/>
    </source>
</evidence>
<name>A0A081P734_9BACL</name>
<sequence>MPKIVNHEERREQLAEAVWRIIRREGLEGVSVRSVAEEAGISLGSLRHYFDSQSALLAFSMRLVAERIKKRIQSLPQDGDPRENIETIIGQIVPLDEDRLAESQIWIAFSTFALTEPGLMPLSREIHDSLRGVFRKIFESLGQSQLLKPGLDTEMEAKRFHALVDGLVVHGVIASEVVRAEEIAGIIARHLDSLLVP</sequence>
<keyword evidence="4" id="KW-0804">Transcription</keyword>
<dbReference type="RefSeq" id="WP_036679152.1">
    <property type="nucleotide sequence ID" value="NZ_FYEP01000001.1"/>
</dbReference>
<keyword evidence="2" id="KW-0805">Transcription regulation</keyword>
<dbReference type="SUPFAM" id="SSF46689">
    <property type="entry name" value="Homeodomain-like"/>
    <property type="match status" value="1"/>
</dbReference>
<evidence type="ECO:0000256" key="3">
    <source>
        <dbReference type="ARBA" id="ARBA00023125"/>
    </source>
</evidence>
<dbReference type="Pfam" id="PF00440">
    <property type="entry name" value="TetR_N"/>
    <property type="match status" value="1"/>
</dbReference>
<comment type="caution">
    <text evidence="7">The sequence shown here is derived from an EMBL/GenBank/DDBJ whole genome shotgun (WGS) entry which is preliminary data.</text>
</comment>
<protein>
    <submittedName>
        <fullName evidence="7">TetR family transcriptional regulator</fullName>
    </submittedName>
</protein>
<feature type="domain" description="HTH tetR-type" evidence="6">
    <location>
        <begin position="8"/>
        <end position="68"/>
    </location>
</feature>
<evidence type="ECO:0000256" key="2">
    <source>
        <dbReference type="ARBA" id="ARBA00023015"/>
    </source>
</evidence>
<dbReference type="PROSITE" id="PS50977">
    <property type="entry name" value="HTH_TETR_2"/>
    <property type="match status" value="1"/>
</dbReference>
<dbReference type="InterPro" id="IPR036271">
    <property type="entry name" value="Tet_transcr_reg_TetR-rel_C_sf"/>
</dbReference>
<evidence type="ECO:0000256" key="5">
    <source>
        <dbReference type="PROSITE-ProRule" id="PRU00335"/>
    </source>
</evidence>
<dbReference type="SUPFAM" id="SSF48498">
    <property type="entry name" value="Tetracyclin repressor-like, C-terminal domain"/>
    <property type="match status" value="1"/>
</dbReference>
<dbReference type="eggNOG" id="COG1309">
    <property type="taxonomic scope" value="Bacteria"/>
</dbReference>
<gene>
    <name evidence="7" type="ORF">ET33_32165</name>
</gene>
<evidence type="ECO:0000259" key="6">
    <source>
        <dbReference type="PROSITE" id="PS50977"/>
    </source>
</evidence>
<dbReference type="Proteomes" id="UP000028123">
    <property type="component" value="Unassembled WGS sequence"/>
</dbReference>